<proteinExistence type="predicted"/>
<sequence length="235" mass="25524">MEEIDLLFTTPYLQVSSNNQPDPRPVMEKAIRELETKPAPTQRVLAQQTRQVAVYKANMLFAAIAVGMSFLATLLITLLFTGWQHLGRSFSASPLEIAKAFDAPLLRDAGSNVSGDEIAKSHGDVKVRYGEAIEEKTAKASHARTGDESATEPETTVSNDGNSSSDRHRSQVGDRHTAAVNADVDAEADRNAMAQDAETVERGEANGLIAATSEARLVIDWAERLSIPVRGRAYF</sequence>
<accession>A0A9P8V7U0</accession>
<evidence type="ECO:0000256" key="1">
    <source>
        <dbReference type="SAM" id="MobiDB-lite"/>
    </source>
</evidence>
<feature type="region of interest" description="Disordered" evidence="1">
    <location>
        <begin position="136"/>
        <end position="187"/>
    </location>
</feature>
<protein>
    <submittedName>
        <fullName evidence="3">Uncharacterized protein</fullName>
    </submittedName>
</protein>
<organism evidence="3 4">
    <name type="scientific">Plectosphaerella plurivora</name>
    <dbReference type="NCBI Taxonomy" id="936078"/>
    <lineage>
        <taxon>Eukaryota</taxon>
        <taxon>Fungi</taxon>
        <taxon>Dikarya</taxon>
        <taxon>Ascomycota</taxon>
        <taxon>Pezizomycotina</taxon>
        <taxon>Sordariomycetes</taxon>
        <taxon>Hypocreomycetidae</taxon>
        <taxon>Glomerellales</taxon>
        <taxon>Plectosphaerellaceae</taxon>
        <taxon>Plectosphaerella</taxon>
    </lineage>
</organism>
<evidence type="ECO:0000256" key="2">
    <source>
        <dbReference type="SAM" id="Phobius"/>
    </source>
</evidence>
<dbReference type="EMBL" id="JAGSXJ010000015">
    <property type="protein sequence ID" value="KAH6685465.1"/>
    <property type="molecule type" value="Genomic_DNA"/>
</dbReference>
<comment type="caution">
    <text evidence="3">The sequence shown here is derived from an EMBL/GenBank/DDBJ whole genome shotgun (WGS) entry which is preliminary data.</text>
</comment>
<feature type="transmembrane region" description="Helical" evidence="2">
    <location>
        <begin position="59"/>
        <end position="80"/>
    </location>
</feature>
<dbReference type="PANTHER" id="PTHR37576:SF2">
    <property type="entry name" value="DEFECT AT LOW TEMPERATURE PROTEIN 1"/>
    <property type="match status" value="1"/>
</dbReference>
<keyword evidence="2" id="KW-0472">Membrane</keyword>
<keyword evidence="4" id="KW-1185">Reference proteome</keyword>
<feature type="compositionally biased region" description="Basic and acidic residues" evidence="1">
    <location>
        <begin position="165"/>
        <end position="177"/>
    </location>
</feature>
<name>A0A9P8V7U0_9PEZI</name>
<keyword evidence="2" id="KW-1133">Transmembrane helix</keyword>
<evidence type="ECO:0000313" key="4">
    <source>
        <dbReference type="Proteomes" id="UP000770015"/>
    </source>
</evidence>
<reference evidence="3" key="1">
    <citation type="journal article" date="2021" name="Nat. Commun.">
        <title>Genetic determinants of endophytism in the Arabidopsis root mycobiome.</title>
        <authorList>
            <person name="Mesny F."/>
            <person name="Miyauchi S."/>
            <person name="Thiergart T."/>
            <person name="Pickel B."/>
            <person name="Atanasova L."/>
            <person name="Karlsson M."/>
            <person name="Huettel B."/>
            <person name="Barry K.W."/>
            <person name="Haridas S."/>
            <person name="Chen C."/>
            <person name="Bauer D."/>
            <person name="Andreopoulos W."/>
            <person name="Pangilinan J."/>
            <person name="LaButti K."/>
            <person name="Riley R."/>
            <person name="Lipzen A."/>
            <person name="Clum A."/>
            <person name="Drula E."/>
            <person name="Henrissat B."/>
            <person name="Kohler A."/>
            <person name="Grigoriev I.V."/>
            <person name="Martin F.M."/>
            <person name="Hacquard S."/>
        </authorList>
    </citation>
    <scope>NUCLEOTIDE SEQUENCE</scope>
    <source>
        <strain evidence="3">MPI-SDFR-AT-0117</strain>
    </source>
</reference>
<keyword evidence="2" id="KW-0812">Transmembrane</keyword>
<gene>
    <name evidence="3" type="ORF">F5X68DRAFT_210194</name>
</gene>
<dbReference type="PANTHER" id="PTHR37576">
    <property type="entry name" value="DEFECT AT LOW TEMPERATURE PROTEIN 1"/>
    <property type="match status" value="1"/>
</dbReference>
<dbReference type="OrthoDB" id="5357734at2759"/>
<dbReference type="AlphaFoldDB" id="A0A9P8V7U0"/>
<evidence type="ECO:0000313" key="3">
    <source>
        <dbReference type="EMBL" id="KAH6685465.1"/>
    </source>
</evidence>
<feature type="compositionally biased region" description="Polar residues" evidence="1">
    <location>
        <begin position="152"/>
        <end position="164"/>
    </location>
</feature>
<dbReference type="Proteomes" id="UP000770015">
    <property type="component" value="Unassembled WGS sequence"/>
</dbReference>